<comment type="caution">
    <text evidence="2">The sequence shown here is derived from an EMBL/GenBank/DDBJ whole genome shotgun (WGS) entry which is preliminary data.</text>
</comment>
<accession>A0A4U0VNF6</accession>
<name>A0A4U0VNF6_9PEZI</name>
<feature type="region of interest" description="Disordered" evidence="1">
    <location>
        <begin position="1"/>
        <end position="28"/>
    </location>
</feature>
<proteinExistence type="predicted"/>
<protein>
    <submittedName>
        <fullName evidence="2">Uncharacterized protein</fullName>
    </submittedName>
</protein>
<keyword evidence="3" id="KW-1185">Reference proteome</keyword>
<evidence type="ECO:0000256" key="1">
    <source>
        <dbReference type="SAM" id="MobiDB-lite"/>
    </source>
</evidence>
<dbReference type="Proteomes" id="UP000309340">
    <property type="component" value="Unassembled WGS sequence"/>
</dbReference>
<evidence type="ECO:0000313" key="2">
    <source>
        <dbReference type="EMBL" id="TKA50085.1"/>
    </source>
</evidence>
<feature type="non-terminal residue" evidence="2">
    <location>
        <position position="85"/>
    </location>
</feature>
<dbReference type="STRING" id="329884.A0A4U0VNF6"/>
<gene>
    <name evidence="2" type="ORF">B0A55_13263</name>
</gene>
<dbReference type="AlphaFoldDB" id="A0A4U0VNF6"/>
<sequence>MPTTPSARGDGPSQAPPSPPSPTASFYDMSDAEEGEYSTVRHTKSGKGVKLLYAKSKVYVHPTASARDNIPGWVAIIQQKPRQNS</sequence>
<organism evidence="2 3">
    <name type="scientific">Friedmanniomyces simplex</name>
    <dbReference type="NCBI Taxonomy" id="329884"/>
    <lineage>
        <taxon>Eukaryota</taxon>
        <taxon>Fungi</taxon>
        <taxon>Dikarya</taxon>
        <taxon>Ascomycota</taxon>
        <taxon>Pezizomycotina</taxon>
        <taxon>Dothideomycetes</taxon>
        <taxon>Dothideomycetidae</taxon>
        <taxon>Mycosphaerellales</taxon>
        <taxon>Teratosphaeriaceae</taxon>
        <taxon>Friedmanniomyces</taxon>
    </lineage>
</organism>
<dbReference type="OrthoDB" id="10264062at2759"/>
<dbReference type="EMBL" id="NAJQ01002006">
    <property type="protein sequence ID" value="TKA50085.1"/>
    <property type="molecule type" value="Genomic_DNA"/>
</dbReference>
<evidence type="ECO:0000313" key="3">
    <source>
        <dbReference type="Proteomes" id="UP000309340"/>
    </source>
</evidence>
<reference evidence="2 3" key="1">
    <citation type="submission" date="2017-03" db="EMBL/GenBank/DDBJ databases">
        <title>Genomes of endolithic fungi from Antarctica.</title>
        <authorList>
            <person name="Coleine C."/>
            <person name="Masonjones S."/>
            <person name="Stajich J.E."/>
        </authorList>
    </citation>
    <scope>NUCLEOTIDE SEQUENCE [LARGE SCALE GENOMIC DNA]</scope>
    <source>
        <strain evidence="2 3">CCFEE 5184</strain>
    </source>
</reference>